<sequence length="100" mass="12077">MLKIPDKSSILILMNLFRIIKSSMCMLCYALLFFTFWKTSRKEEKMVTSGWSRRERTSLWHFEHLFEKDVVTLYHGWRNGNLWTPVHQLVLIGNRHILHN</sequence>
<accession>A0A0L0NTC0</accession>
<dbReference type="Proteomes" id="UP000037122">
    <property type="component" value="Unassembled WGS sequence"/>
</dbReference>
<comment type="caution">
    <text evidence="2">The sequence shown here is derived from an EMBL/GenBank/DDBJ whole genome shotgun (WGS) entry which is preliminary data.</text>
</comment>
<keyword evidence="1" id="KW-0472">Membrane</keyword>
<keyword evidence="1" id="KW-0812">Transmembrane</keyword>
<protein>
    <submittedName>
        <fullName evidence="2">Uncharacterized protein</fullName>
    </submittedName>
</protein>
<evidence type="ECO:0000313" key="3">
    <source>
        <dbReference type="Proteomes" id="UP000037122"/>
    </source>
</evidence>
<keyword evidence="1" id="KW-1133">Transmembrane helix</keyword>
<reference evidence="3" key="1">
    <citation type="journal article" date="2015" name="BMC Genomics">
        <title>Draft genome of a commonly misdiagnosed multidrug resistant pathogen Candida auris.</title>
        <authorList>
            <person name="Chatterjee S."/>
            <person name="Alampalli S.V."/>
            <person name="Nageshan R.K."/>
            <person name="Chettiar S.T."/>
            <person name="Joshi S."/>
            <person name="Tatu U.S."/>
        </authorList>
    </citation>
    <scope>NUCLEOTIDE SEQUENCE [LARGE SCALE GENOMIC DNA]</scope>
    <source>
        <strain evidence="3">6684</strain>
    </source>
</reference>
<evidence type="ECO:0000256" key="1">
    <source>
        <dbReference type="SAM" id="Phobius"/>
    </source>
</evidence>
<dbReference type="VEuPathDB" id="FungiDB:QG37_06503"/>
<dbReference type="EMBL" id="LGST01000043">
    <property type="protein sequence ID" value="KND97283.1"/>
    <property type="molecule type" value="Genomic_DNA"/>
</dbReference>
<feature type="transmembrane region" description="Helical" evidence="1">
    <location>
        <begin position="12"/>
        <end position="37"/>
    </location>
</feature>
<proteinExistence type="predicted"/>
<name>A0A0L0NTC0_CANAR</name>
<organism evidence="2 3">
    <name type="scientific">Candidozyma auris</name>
    <name type="common">Yeast</name>
    <name type="synonym">Candida auris</name>
    <dbReference type="NCBI Taxonomy" id="498019"/>
    <lineage>
        <taxon>Eukaryota</taxon>
        <taxon>Fungi</taxon>
        <taxon>Dikarya</taxon>
        <taxon>Ascomycota</taxon>
        <taxon>Saccharomycotina</taxon>
        <taxon>Pichiomycetes</taxon>
        <taxon>Metschnikowiaceae</taxon>
        <taxon>Candidozyma</taxon>
    </lineage>
</organism>
<gene>
    <name evidence="2" type="ORF">QG37_06503</name>
</gene>
<dbReference type="AlphaFoldDB" id="A0A0L0NTC0"/>
<evidence type="ECO:0000313" key="2">
    <source>
        <dbReference type="EMBL" id="KND97283.1"/>
    </source>
</evidence>